<gene>
    <name evidence="5" type="ORF">BN7_4817</name>
</gene>
<feature type="transmembrane region" description="Helical" evidence="4">
    <location>
        <begin position="233"/>
        <end position="253"/>
    </location>
</feature>
<dbReference type="eggNOG" id="KOG2504">
    <property type="taxonomic scope" value="Eukaryota"/>
</dbReference>
<reference evidence="5 6" key="1">
    <citation type="journal article" date="2012" name="Eukaryot. Cell">
        <title>Draft genome sequence of Wickerhamomyces ciferrii NRRL Y-1031 F-60-10.</title>
        <authorList>
            <person name="Schneider J."/>
            <person name="Andrea H."/>
            <person name="Blom J."/>
            <person name="Jaenicke S."/>
            <person name="Ruckert C."/>
            <person name="Schorsch C."/>
            <person name="Szczepanowski R."/>
            <person name="Farwick M."/>
            <person name="Goesmann A."/>
            <person name="Puhler A."/>
            <person name="Schaffer S."/>
            <person name="Tauch A."/>
            <person name="Kohler T."/>
            <person name="Brinkrolf K."/>
        </authorList>
    </citation>
    <scope>NUCLEOTIDE SEQUENCE [LARGE SCALE GENOMIC DNA]</scope>
    <source>
        <strain evidence="6">ATCC 14091 / BCRC 22168 / CBS 111 / JCM 3599 / NBRC 0793 / NRRL Y-1031 F-60-10</strain>
    </source>
</reference>
<feature type="transmembrane region" description="Helical" evidence="4">
    <location>
        <begin position="327"/>
        <end position="347"/>
    </location>
</feature>
<protein>
    <submittedName>
        <fullName evidence="5">Transporter</fullName>
    </submittedName>
</protein>
<name>K0KJ28_WICCF</name>
<feature type="transmembrane region" description="Helical" evidence="4">
    <location>
        <begin position="259"/>
        <end position="284"/>
    </location>
</feature>
<feature type="transmembrane region" description="Helical" evidence="4">
    <location>
        <begin position="470"/>
        <end position="495"/>
    </location>
</feature>
<evidence type="ECO:0000256" key="3">
    <source>
        <dbReference type="SAM" id="MobiDB-lite"/>
    </source>
</evidence>
<organism evidence="5 6">
    <name type="scientific">Wickerhamomyces ciferrii (strain ATCC 14091 / BCRC 22168 / CBS 111 / JCM 3599 / NBRC 0793 / NRRL Y-1031 F-60-10)</name>
    <name type="common">Yeast</name>
    <name type="synonym">Pichia ciferrii</name>
    <dbReference type="NCBI Taxonomy" id="1206466"/>
    <lineage>
        <taxon>Eukaryota</taxon>
        <taxon>Fungi</taxon>
        <taxon>Dikarya</taxon>
        <taxon>Ascomycota</taxon>
        <taxon>Saccharomycotina</taxon>
        <taxon>Saccharomycetes</taxon>
        <taxon>Phaffomycetales</taxon>
        <taxon>Wickerhamomycetaceae</taxon>
        <taxon>Wickerhamomyces</taxon>
    </lineage>
</organism>
<feature type="transmembrane region" description="Helical" evidence="4">
    <location>
        <begin position="538"/>
        <end position="556"/>
    </location>
</feature>
<dbReference type="InterPro" id="IPR011701">
    <property type="entry name" value="MFS"/>
</dbReference>
<evidence type="ECO:0000313" key="6">
    <source>
        <dbReference type="Proteomes" id="UP000009328"/>
    </source>
</evidence>
<dbReference type="HOGENOM" id="CLU_001265_1_2_1"/>
<dbReference type="InterPro" id="IPR036259">
    <property type="entry name" value="MFS_trans_sf"/>
</dbReference>
<dbReference type="EMBL" id="CAIF01000186">
    <property type="protein sequence ID" value="CCH45235.1"/>
    <property type="molecule type" value="Genomic_DNA"/>
</dbReference>
<feature type="compositionally biased region" description="Low complexity" evidence="3">
    <location>
        <begin position="67"/>
        <end position="80"/>
    </location>
</feature>
<dbReference type="AlphaFoldDB" id="K0KJ28"/>
<dbReference type="GO" id="GO:0022857">
    <property type="term" value="F:transmembrane transporter activity"/>
    <property type="evidence" value="ECO:0007669"/>
    <property type="project" value="InterPro"/>
</dbReference>
<feature type="transmembrane region" description="Helical" evidence="4">
    <location>
        <begin position="208"/>
        <end position="226"/>
    </location>
</feature>
<dbReference type="CDD" id="cd17352">
    <property type="entry name" value="MFS_MCT_SLC16"/>
    <property type="match status" value="1"/>
</dbReference>
<accession>K0KJ28</accession>
<feature type="transmembrane region" description="Helical" evidence="4">
    <location>
        <begin position="380"/>
        <end position="399"/>
    </location>
</feature>
<evidence type="ECO:0000256" key="4">
    <source>
        <dbReference type="SAM" id="Phobius"/>
    </source>
</evidence>
<comment type="subcellular location">
    <subcellularLocation>
        <location evidence="1">Membrane</location>
        <topology evidence="1">Multi-pass membrane protein</topology>
    </subcellularLocation>
</comment>
<dbReference type="Gene3D" id="1.20.1250.20">
    <property type="entry name" value="MFS general substrate transporter like domains"/>
    <property type="match status" value="2"/>
</dbReference>
<proteinExistence type="inferred from homology"/>
<keyword evidence="4" id="KW-0472">Membrane</keyword>
<comment type="similarity">
    <text evidence="2">Belongs to the major facilitator superfamily. Monocarboxylate porter (TC 2.A.1.13) family.</text>
</comment>
<comment type="caution">
    <text evidence="5">The sequence shown here is derived from an EMBL/GenBank/DDBJ whole genome shotgun (WGS) entry which is preliminary data.</text>
</comment>
<feature type="compositionally biased region" description="Polar residues" evidence="3">
    <location>
        <begin position="1"/>
        <end position="17"/>
    </location>
</feature>
<evidence type="ECO:0000256" key="2">
    <source>
        <dbReference type="ARBA" id="ARBA00006727"/>
    </source>
</evidence>
<feature type="region of interest" description="Disordered" evidence="3">
    <location>
        <begin position="1"/>
        <end position="80"/>
    </location>
</feature>
<dbReference type="PANTHER" id="PTHR11360">
    <property type="entry name" value="MONOCARBOXYLATE TRANSPORTER"/>
    <property type="match status" value="1"/>
</dbReference>
<feature type="transmembrane region" description="Helical" evidence="4">
    <location>
        <begin position="507"/>
        <end position="526"/>
    </location>
</feature>
<feature type="transmembrane region" description="Helical" evidence="4">
    <location>
        <begin position="296"/>
        <end position="315"/>
    </location>
</feature>
<dbReference type="InParanoid" id="K0KJ28"/>
<dbReference type="InterPro" id="IPR050327">
    <property type="entry name" value="Proton-linked_MCT"/>
</dbReference>
<dbReference type="Proteomes" id="UP000009328">
    <property type="component" value="Unassembled WGS sequence"/>
</dbReference>
<feature type="compositionally biased region" description="Polar residues" evidence="3">
    <location>
        <begin position="55"/>
        <end position="66"/>
    </location>
</feature>
<sequence>MIKNSNANNNDSFTSFSSHKDNEGLDPILLSQRTNDKKEFQSITQHSRGKDSENITRTNRKLSSSFKRPTSLLSKTSSRKSTYNEIEELDQVLLKNYDIGDSIQLDGNSHKPINLNHGNVLEEFNKDDDHEYNEDLELGRPTSKVERIFTNKSTGEIDLPPDGGYGWVCVACVVAIQACTWGSNAGFGVFLQYYLDNDVFPGATHMDFALIAGMIVFCGQFFAPLAMICMRLFGLRLIMSIACCTHLIGYILASFATKIWHLYVCQGFIVGVSYSFLFVPANIVLPSWFLKKRGTAAGICFGGTGLGGVIFSVGVNATIKKTGTQVWALRMVGIVTCFLITLSIIFIKPRIPLQKESLTLQNVLNNFKTMFDSKVLKHQALWCVSIWYAICTTGYNMVIFSYSTYATTIGLSPGQASTLTALINAAQIFGRPFLGFVADRFVGRITYPLILNMVLAILIMGFWINAKTFISLLICGLLIGFNIGVSSVMSSVFIADSFTLDEYISGWAIMNLILAFFALPVEVMALGLRDNSISNPFLYTQIFGGLLFIAAIFVLLPQREWQVKLSYERQKQQFINDLQKLDDIVIGDEVEYFVEQTVHLKELKKDLKKSIDDCDEILRKDIKHYFKRLLYPMKI</sequence>
<feature type="transmembrane region" description="Helical" evidence="4">
    <location>
        <begin position="445"/>
        <end position="464"/>
    </location>
</feature>
<keyword evidence="4" id="KW-0812">Transmembrane</keyword>
<keyword evidence="6" id="KW-1185">Reference proteome</keyword>
<dbReference type="GO" id="GO:0016020">
    <property type="term" value="C:membrane"/>
    <property type="evidence" value="ECO:0007669"/>
    <property type="project" value="UniProtKB-SubCell"/>
</dbReference>
<dbReference type="PANTHER" id="PTHR11360:SF315">
    <property type="entry name" value="TRANSPORTER MCH2-RELATED"/>
    <property type="match status" value="1"/>
</dbReference>
<dbReference type="FunCoup" id="K0KJ28">
    <property type="interactions" value="464"/>
</dbReference>
<evidence type="ECO:0000256" key="1">
    <source>
        <dbReference type="ARBA" id="ARBA00004141"/>
    </source>
</evidence>
<keyword evidence="4" id="KW-1133">Transmembrane helix</keyword>
<evidence type="ECO:0000313" key="5">
    <source>
        <dbReference type="EMBL" id="CCH45235.1"/>
    </source>
</evidence>
<dbReference type="SUPFAM" id="SSF103473">
    <property type="entry name" value="MFS general substrate transporter"/>
    <property type="match status" value="1"/>
</dbReference>
<dbReference type="Pfam" id="PF07690">
    <property type="entry name" value="MFS_1"/>
    <property type="match status" value="1"/>
</dbReference>